<evidence type="ECO:0000256" key="1">
    <source>
        <dbReference type="ARBA" id="ARBA00005446"/>
    </source>
</evidence>
<protein>
    <recommendedName>
        <fullName evidence="2">Helicase ATP-binding domain-containing protein</fullName>
    </recommendedName>
</protein>
<dbReference type="GO" id="GO:0005694">
    <property type="term" value="C:chromosome"/>
    <property type="evidence" value="ECO:0007669"/>
    <property type="project" value="TreeGrafter"/>
</dbReference>
<dbReference type="GO" id="GO:0005524">
    <property type="term" value="F:ATP binding"/>
    <property type="evidence" value="ECO:0007669"/>
    <property type="project" value="InterPro"/>
</dbReference>
<dbReference type="InterPro" id="IPR014001">
    <property type="entry name" value="Helicase_ATP-bd"/>
</dbReference>
<dbReference type="PROSITE" id="PS51192">
    <property type="entry name" value="HELICASE_ATP_BIND_1"/>
    <property type="match status" value="1"/>
</dbReference>
<sequence>MSDSRRVWSIEAVRELTSRYFNKRACLFQIQVAMAIYCDRKDVVACAPTGSGKTLSFWIPLIMAQADGLKKIMIVVTPLNLLGQQNVNELALAHIRAVAVNSENNSASLWKDIKTHHFDVVIINPEILMGSDEATVLLEDPKFASLILHIVFDEGHCISEWGRFRKDYSRLGALRHTIRSVEKIPFYVASATLPKSILADIASILRLRDDETRYILQSNDRPEVALLVRPLVYAANSYRDLEFLLPGKPYCNDAPEKFIVFFDNMKEAEAARDALRKRLSTINKSRVKHFHSTMTQDYRREELERFRRLASRSTLIELGEARRHMLTTRDLSQQGHKLSAVVCRGIAVTSDSGSRQRAWEEIRRSRRHILPAALSRVSSSLDDVLVYIAP</sequence>
<dbReference type="InterPro" id="IPR027417">
    <property type="entry name" value="P-loop_NTPase"/>
</dbReference>
<name>A0A8H6ZJM4_PLEOS</name>
<dbReference type="InterPro" id="IPR011545">
    <property type="entry name" value="DEAD/DEAH_box_helicase_dom"/>
</dbReference>
<dbReference type="PANTHER" id="PTHR13710">
    <property type="entry name" value="DNA HELICASE RECQ FAMILY MEMBER"/>
    <property type="match status" value="1"/>
</dbReference>
<evidence type="ECO:0000313" key="3">
    <source>
        <dbReference type="EMBL" id="KAF7416016.1"/>
    </source>
</evidence>
<dbReference type="VEuPathDB" id="FungiDB:PC9H_002802"/>
<dbReference type="GeneID" id="59372620"/>
<dbReference type="RefSeq" id="XP_036625564.1">
    <property type="nucleotide sequence ID" value="XM_036772406.1"/>
</dbReference>
<dbReference type="GO" id="GO:0005634">
    <property type="term" value="C:nucleus"/>
    <property type="evidence" value="ECO:0007669"/>
    <property type="project" value="TreeGrafter"/>
</dbReference>
<feature type="domain" description="Helicase ATP-binding" evidence="2">
    <location>
        <begin position="34"/>
        <end position="211"/>
    </location>
</feature>
<organism evidence="3 4">
    <name type="scientific">Pleurotus ostreatus</name>
    <name type="common">Oyster mushroom</name>
    <name type="synonym">White-rot fungus</name>
    <dbReference type="NCBI Taxonomy" id="5322"/>
    <lineage>
        <taxon>Eukaryota</taxon>
        <taxon>Fungi</taxon>
        <taxon>Dikarya</taxon>
        <taxon>Basidiomycota</taxon>
        <taxon>Agaricomycotina</taxon>
        <taxon>Agaricomycetes</taxon>
        <taxon>Agaricomycetidae</taxon>
        <taxon>Agaricales</taxon>
        <taxon>Pleurotineae</taxon>
        <taxon>Pleurotaceae</taxon>
        <taxon>Pleurotus</taxon>
    </lineage>
</organism>
<dbReference type="GO" id="GO:0009378">
    <property type="term" value="F:four-way junction helicase activity"/>
    <property type="evidence" value="ECO:0007669"/>
    <property type="project" value="TreeGrafter"/>
</dbReference>
<dbReference type="AlphaFoldDB" id="A0A8H6ZJM4"/>
<evidence type="ECO:0000259" key="2">
    <source>
        <dbReference type="PROSITE" id="PS51192"/>
    </source>
</evidence>
<dbReference type="GO" id="GO:0043138">
    <property type="term" value="F:3'-5' DNA helicase activity"/>
    <property type="evidence" value="ECO:0007669"/>
    <property type="project" value="TreeGrafter"/>
</dbReference>
<dbReference type="SUPFAM" id="SSF52540">
    <property type="entry name" value="P-loop containing nucleoside triphosphate hydrolases"/>
    <property type="match status" value="2"/>
</dbReference>
<dbReference type="GO" id="GO:0005737">
    <property type="term" value="C:cytoplasm"/>
    <property type="evidence" value="ECO:0007669"/>
    <property type="project" value="TreeGrafter"/>
</dbReference>
<dbReference type="OrthoDB" id="10261556at2759"/>
<keyword evidence="4" id="KW-1185">Reference proteome</keyword>
<reference evidence="3" key="1">
    <citation type="submission" date="2019-07" db="EMBL/GenBank/DDBJ databases">
        <authorList>
            <person name="Palmer J.M."/>
        </authorList>
    </citation>
    <scope>NUCLEOTIDE SEQUENCE</scope>
    <source>
        <strain evidence="3">PC9</strain>
    </source>
</reference>
<dbReference type="SMART" id="SM00487">
    <property type="entry name" value="DEXDc"/>
    <property type="match status" value="1"/>
</dbReference>
<dbReference type="Pfam" id="PF00270">
    <property type="entry name" value="DEAD"/>
    <property type="match status" value="1"/>
</dbReference>
<accession>A0A8H6ZJM4</accession>
<gene>
    <name evidence="3" type="ORF">PC9H_002802</name>
</gene>
<dbReference type="GO" id="GO:0003676">
    <property type="term" value="F:nucleic acid binding"/>
    <property type="evidence" value="ECO:0007669"/>
    <property type="project" value="InterPro"/>
</dbReference>
<dbReference type="Gene3D" id="3.40.50.300">
    <property type="entry name" value="P-loop containing nucleotide triphosphate hydrolases"/>
    <property type="match status" value="2"/>
</dbReference>
<comment type="caution">
    <text evidence="3">The sequence shown here is derived from an EMBL/GenBank/DDBJ whole genome shotgun (WGS) entry which is preliminary data.</text>
</comment>
<dbReference type="EMBL" id="JACETU010000016">
    <property type="protein sequence ID" value="KAF7416016.1"/>
    <property type="molecule type" value="Genomic_DNA"/>
</dbReference>
<dbReference type="Proteomes" id="UP000623687">
    <property type="component" value="Unassembled WGS sequence"/>
</dbReference>
<dbReference type="GO" id="GO:0000724">
    <property type="term" value="P:double-strand break repair via homologous recombination"/>
    <property type="evidence" value="ECO:0007669"/>
    <property type="project" value="TreeGrafter"/>
</dbReference>
<dbReference type="PANTHER" id="PTHR13710:SF120">
    <property type="entry name" value="BIFUNCTIONAL 3'-5' EXONUCLEASE_ATP-DEPENDENT HELICASE WRN"/>
    <property type="match status" value="1"/>
</dbReference>
<evidence type="ECO:0000313" key="4">
    <source>
        <dbReference type="Proteomes" id="UP000623687"/>
    </source>
</evidence>
<comment type="similarity">
    <text evidence="1">Belongs to the helicase family. RecQ subfamily.</text>
</comment>
<proteinExistence type="inferred from homology"/>